<evidence type="ECO:0000313" key="2">
    <source>
        <dbReference type="EMBL" id="CAK9179810.1"/>
    </source>
</evidence>
<proteinExistence type="predicted"/>
<keyword evidence="3" id="KW-1185">Reference proteome</keyword>
<feature type="transmembrane region" description="Helical" evidence="1">
    <location>
        <begin position="130"/>
        <end position="152"/>
    </location>
</feature>
<evidence type="ECO:0000256" key="1">
    <source>
        <dbReference type="SAM" id="Phobius"/>
    </source>
</evidence>
<dbReference type="EMBL" id="CAUOFW020007613">
    <property type="protein sequence ID" value="CAK9179810.1"/>
    <property type="molecule type" value="Genomic_DNA"/>
</dbReference>
<gene>
    <name evidence="2" type="ORF">ILEXP_LOCUS49764</name>
</gene>
<sequence length="153" mass="16790">MGAVADADANNGREEMPIMATSKDRSVTVYQIDMVLPMYLCCAILFSLLWVGASQPQSHCSSSAPPLLRTFSLHFRGASATVPLLLLSSSIVKDLQPSLQIWSGPSDLIAISDLVWPGPSDLRSQKRYPWFTALSKLMWGLGVMLAAPRWFYG</sequence>
<name>A0ABC8UFL2_9AQUA</name>
<accession>A0ABC8UFL2</accession>
<feature type="transmembrane region" description="Helical" evidence="1">
    <location>
        <begin position="34"/>
        <end position="53"/>
    </location>
</feature>
<protein>
    <submittedName>
        <fullName evidence="2">Uncharacterized protein</fullName>
    </submittedName>
</protein>
<evidence type="ECO:0000313" key="3">
    <source>
        <dbReference type="Proteomes" id="UP001642360"/>
    </source>
</evidence>
<dbReference type="Proteomes" id="UP001642360">
    <property type="component" value="Unassembled WGS sequence"/>
</dbReference>
<comment type="caution">
    <text evidence="2">The sequence shown here is derived from an EMBL/GenBank/DDBJ whole genome shotgun (WGS) entry which is preliminary data.</text>
</comment>
<reference evidence="2 3" key="1">
    <citation type="submission" date="2024-02" db="EMBL/GenBank/DDBJ databases">
        <authorList>
            <person name="Vignale AGUSTIN F."/>
            <person name="Sosa J E."/>
            <person name="Modenutti C."/>
        </authorList>
    </citation>
    <scope>NUCLEOTIDE SEQUENCE [LARGE SCALE GENOMIC DNA]</scope>
</reference>
<keyword evidence="1" id="KW-0472">Membrane</keyword>
<dbReference type="AlphaFoldDB" id="A0ABC8UFL2"/>
<keyword evidence="1" id="KW-1133">Transmembrane helix</keyword>
<keyword evidence="1" id="KW-0812">Transmembrane</keyword>
<organism evidence="2 3">
    <name type="scientific">Ilex paraguariensis</name>
    <name type="common">yerba mate</name>
    <dbReference type="NCBI Taxonomy" id="185542"/>
    <lineage>
        <taxon>Eukaryota</taxon>
        <taxon>Viridiplantae</taxon>
        <taxon>Streptophyta</taxon>
        <taxon>Embryophyta</taxon>
        <taxon>Tracheophyta</taxon>
        <taxon>Spermatophyta</taxon>
        <taxon>Magnoliopsida</taxon>
        <taxon>eudicotyledons</taxon>
        <taxon>Gunneridae</taxon>
        <taxon>Pentapetalae</taxon>
        <taxon>asterids</taxon>
        <taxon>campanulids</taxon>
        <taxon>Aquifoliales</taxon>
        <taxon>Aquifoliaceae</taxon>
        <taxon>Ilex</taxon>
    </lineage>
</organism>